<evidence type="ECO:0000256" key="5">
    <source>
        <dbReference type="SAM" id="Phobius"/>
    </source>
</evidence>
<dbReference type="Pfam" id="PF04116">
    <property type="entry name" value="FA_hydroxylase"/>
    <property type="match status" value="1"/>
</dbReference>
<keyword evidence="4 5" id="KW-0472">Membrane</keyword>
<dbReference type="GO" id="GO:0005506">
    <property type="term" value="F:iron ion binding"/>
    <property type="evidence" value="ECO:0007669"/>
    <property type="project" value="InterPro"/>
</dbReference>
<evidence type="ECO:0000313" key="7">
    <source>
        <dbReference type="EMBL" id="RZB39399.1"/>
    </source>
</evidence>
<reference evidence="7 8" key="1">
    <citation type="submission" date="2017-03" db="EMBL/GenBank/DDBJ databases">
        <title>Genome of the blue death feigning beetle - Asbolus verrucosus.</title>
        <authorList>
            <person name="Rider S.D."/>
        </authorList>
    </citation>
    <scope>NUCLEOTIDE SEQUENCE [LARGE SCALE GENOMIC DNA]</scope>
    <source>
        <strain evidence="7">Butters</strain>
        <tissue evidence="7">Head and leg muscle</tissue>
    </source>
</reference>
<dbReference type="GO" id="GO:0016491">
    <property type="term" value="F:oxidoreductase activity"/>
    <property type="evidence" value="ECO:0007669"/>
    <property type="project" value="InterPro"/>
</dbReference>
<comment type="subcellular location">
    <subcellularLocation>
        <location evidence="1">Membrane</location>
    </subcellularLocation>
</comment>
<evidence type="ECO:0000256" key="4">
    <source>
        <dbReference type="ARBA" id="ARBA00023136"/>
    </source>
</evidence>
<dbReference type="InterPro" id="IPR006694">
    <property type="entry name" value="Fatty_acid_hydroxylase"/>
</dbReference>
<dbReference type="GO" id="GO:0016020">
    <property type="term" value="C:membrane"/>
    <property type="evidence" value="ECO:0007669"/>
    <property type="project" value="UniProtKB-SubCell"/>
</dbReference>
<dbReference type="STRING" id="1661398.A0A482V867"/>
<dbReference type="PANTHER" id="PTHR11863">
    <property type="entry name" value="STEROL DESATURASE"/>
    <property type="match status" value="1"/>
</dbReference>
<name>A0A482V867_ASBVE</name>
<organism evidence="7 8">
    <name type="scientific">Asbolus verrucosus</name>
    <name type="common">Desert ironclad beetle</name>
    <dbReference type="NCBI Taxonomy" id="1661398"/>
    <lineage>
        <taxon>Eukaryota</taxon>
        <taxon>Metazoa</taxon>
        <taxon>Ecdysozoa</taxon>
        <taxon>Arthropoda</taxon>
        <taxon>Hexapoda</taxon>
        <taxon>Insecta</taxon>
        <taxon>Pterygota</taxon>
        <taxon>Neoptera</taxon>
        <taxon>Endopterygota</taxon>
        <taxon>Coleoptera</taxon>
        <taxon>Polyphaga</taxon>
        <taxon>Cucujiformia</taxon>
        <taxon>Tenebrionidae</taxon>
        <taxon>Pimeliinae</taxon>
        <taxon>Asbolus</taxon>
    </lineage>
</organism>
<evidence type="ECO:0000256" key="3">
    <source>
        <dbReference type="ARBA" id="ARBA00022989"/>
    </source>
</evidence>
<evidence type="ECO:0000256" key="2">
    <source>
        <dbReference type="ARBA" id="ARBA00022692"/>
    </source>
</evidence>
<keyword evidence="3 5" id="KW-1133">Transmembrane helix</keyword>
<dbReference type="GO" id="GO:0008610">
    <property type="term" value="P:lipid biosynthetic process"/>
    <property type="evidence" value="ECO:0007669"/>
    <property type="project" value="InterPro"/>
</dbReference>
<evidence type="ECO:0000313" key="8">
    <source>
        <dbReference type="Proteomes" id="UP000292052"/>
    </source>
</evidence>
<gene>
    <name evidence="7" type="ORF">BDFB_003051</name>
</gene>
<keyword evidence="8" id="KW-1185">Reference proteome</keyword>
<evidence type="ECO:0000256" key="1">
    <source>
        <dbReference type="ARBA" id="ARBA00004370"/>
    </source>
</evidence>
<dbReference type="OrthoDB" id="408954at2759"/>
<keyword evidence="2 5" id="KW-0812">Transmembrane</keyword>
<dbReference type="EMBL" id="QDEB01128563">
    <property type="protein sequence ID" value="RZB39399.1"/>
    <property type="molecule type" value="Genomic_DNA"/>
</dbReference>
<feature type="transmembrane region" description="Helical" evidence="5">
    <location>
        <begin position="101"/>
        <end position="123"/>
    </location>
</feature>
<feature type="transmembrane region" description="Helical" evidence="5">
    <location>
        <begin position="72"/>
        <end position="95"/>
    </location>
</feature>
<dbReference type="InterPro" id="IPR050307">
    <property type="entry name" value="Sterol_Desaturase_Related"/>
</dbReference>
<comment type="caution">
    <text evidence="7">The sequence shown here is derived from an EMBL/GenBank/DDBJ whole genome shotgun (WGS) entry which is preliminary data.</text>
</comment>
<evidence type="ECO:0000259" key="6">
    <source>
        <dbReference type="Pfam" id="PF04116"/>
    </source>
</evidence>
<feature type="domain" description="Fatty acid hydroxylase" evidence="6">
    <location>
        <begin position="118"/>
        <end position="247"/>
    </location>
</feature>
<accession>A0A482V867</accession>
<dbReference type="Proteomes" id="UP000292052">
    <property type="component" value="Unassembled WGS sequence"/>
</dbReference>
<sequence>MGSSNKKRSSQNRWIKDPMAVTWTENYNEPISKFWGLLPESWYFYIRRRDRAEEWKCQPKKWLPPELERHEIALGSLTLFINATVSALLACYISNGGYSTVYYDVADYGWLWFFLQWPVIFIYQDYMTYWMHRIYHIPFLYKHFHKLHHKYKQPTAFSVTAIHPVEAVHIQLMDILPLFTIPTHWFPFYVVALYTYYHGIIDHSGVNFKAYWWQPWQPDAIFHDNHHQYFHVNFAFNISYWDKLHGTYRRKDRVYTEDIFYGKGKRIDEVSVEELKADLEERESENPLAYRDNKMEFKLSNGELKAMKRNYEASLRPRLSDEYAPKMNFHSHSFESNQDEARKKHIGLIVHATAKGDDSPL</sequence>
<proteinExistence type="predicted"/>
<dbReference type="AlphaFoldDB" id="A0A482V867"/>
<protein>
    <submittedName>
        <fullName evidence="7">C-5 sterol desaturase erg31-like</fullName>
    </submittedName>
</protein>